<evidence type="ECO:0000313" key="2">
    <source>
        <dbReference type="Proteomes" id="UP001196413"/>
    </source>
</evidence>
<dbReference type="Proteomes" id="UP001196413">
    <property type="component" value="Unassembled WGS sequence"/>
</dbReference>
<proteinExistence type="predicted"/>
<gene>
    <name evidence="1" type="ORF">KIN20_028519</name>
</gene>
<dbReference type="EMBL" id="JAHQIW010005952">
    <property type="protein sequence ID" value="KAJ1367579.1"/>
    <property type="molecule type" value="Genomic_DNA"/>
</dbReference>
<organism evidence="1 2">
    <name type="scientific">Parelaphostrongylus tenuis</name>
    <name type="common">Meningeal worm</name>
    <dbReference type="NCBI Taxonomy" id="148309"/>
    <lineage>
        <taxon>Eukaryota</taxon>
        <taxon>Metazoa</taxon>
        <taxon>Ecdysozoa</taxon>
        <taxon>Nematoda</taxon>
        <taxon>Chromadorea</taxon>
        <taxon>Rhabditida</taxon>
        <taxon>Rhabditina</taxon>
        <taxon>Rhabditomorpha</taxon>
        <taxon>Strongyloidea</taxon>
        <taxon>Metastrongylidae</taxon>
        <taxon>Parelaphostrongylus</taxon>
    </lineage>
</organism>
<evidence type="ECO:0000313" key="1">
    <source>
        <dbReference type="EMBL" id="KAJ1367579.1"/>
    </source>
</evidence>
<accession>A0AAD5WES0</accession>
<sequence length="69" mass="8096">MCGAAVRGLFGKQGRCVRILLSSDRWSSLFLRLTPIFWDVPPRERPSLSTLSWKRLIETRRSFEICVWI</sequence>
<dbReference type="AlphaFoldDB" id="A0AAD5WES0"/>
<comment type="caution">
    <text evidence="1">The sequence shown here is derived from an EMBL/GenBank/DDBJ whole genome shotgun (WGS) entry which is preliminary data.</text>
</comment>
<keyword evidence="2" id="KW-1185">Reference proteome</keyword>
<protein>
    <submittedName>
        <fullName evidence="1">Uncharacterized protein</fullName>
    </submittedName>
</protein>
<reference evidence="1" key="1">
    <citation type="submission" date="2021-06" db="EMBL/GenBank/DDBJ databases">
        <title>Parelaphostrongylus tenuis whole genome reference sequence.</title>
        <authorList>
            <person name="Garwood T.J."/>
            <person name="Larsen P.A."/>
            <person name="Fountain-Jones N.M."/>
            <person name="Garbe J.R."/>
            <person name="Macchietto M.G."/>
            <person name="Kania S.A."/>
            <person name="Gerhold R.W."/>
            <person name="Richards J.E."/>
            <person name="Wolf T.M."/>
        </authorList>
    </citation>
    <scope>NUCLEOTIDE SEQUENCE</scope>
    <source>
        <strain evidence="1">MNPRO001-30</strain>
        <tissue evidence="1">Meninges</tissue>
    </source>
</reference>
<name>A0AAD5WES0_PARTN</name>